<dbReference type="SMART" id="SM01273">
    <property type="entry name" value="Mago-bind"/>
    <property type="match status" value="1"/>
</dbReference>
<evidence type="ECO:0000256" key="1">
    <source>
        <dbReference type="SAM" id="MobiDB-lite"/>
    </source>
</evidence>
<dbReference type="PANTHER" id="PTHR22959:SF0">
    <property type="entry name" value="PARTNER OF Y14 AND MAGO"/>
    <property type="match status" value="1"/>
</dbReference>
<dbReference type="InterPro" id="IPR036348">
    <property type="entry name" value="WIBG_N_sf"/>
</dbReference>
<feature type="compositionally biased region" description="Acidic residues" evidence="1">
    <location>
        <begin position="167"/>
        <end position="176"/>
    </location>
</feature>
<dbReference type="InterPro" id="IPR015362">
    <property type="entry name" value="WIBG_mago-bd"/>
</dbReference>
<reference evidence="3" key="1">
    <citation type="submission" date="2020-05" db="EMBL/GenBank/DDBJ databases">
        <title>Mycena genomes resolve the evolution of fungal bioluminescence.</title>
        <authorList>
            <person name="Tsai I.J."/>
        </authorList>
    </citation>
    <scope>NUCLEOTIDE SEQUENCE</scope>
    <source>
        <strain evidence="3">CCC161011</strain>
    </source>
</reference>
<feature type="compositionally biased region" description="Polar residues" evidence="1">
    <location>
        <begin position="196"/>
        <end position="207"/>
    </location>
</feature>
<accession>A0A8H6Y6R3</accession>
<dbReference type="GO" id="GO:0005737">
    <property type="term" value="C:cytoplasm"/>
    <property type="evidence" value="ECO:0007669"/>
    <property type="project" value="TreeGrafter"/>
</dbReference>
<dbReference type="Proteomes" id="UP000620124">
    <property type="component" value="Unassembled WGS sequence"/>
</dbReference>
<dbReference type="AlphaFoldDB" id="A0A8H6Y6R3"/>
<keyword evidence="4" id="KW-1185">Reference proteome</keyword>
<comment type="caution">
    <text evidence="3">The sequence shown here is derived from an EMBL/GenBank/DDBJ whole genome shotgun (WGS) entry which is preliminary data.</text>
</comment>
<feature type="compositionally biased region" description="Basic and acidic residues" evidence="1">
    <location>
        <begin position="157"/>
        <end position="166"/>
    </location>
</feature>
<feature type="region of interest" description="Disordered" evidence="1">
    <location>
        <begin position="94"/>
        <end position="216"/>
    </location>
</feature>
<gene>
    <name evidence="3" type="ORF">MVEN_01252200</name>
</gene>
<protein>
    <recommendedName>
        <fullName evidence="2">WIBG Mago-binding domain-containing protein</fullName>
    </recommendedName>
</protein>
<proteinExistence type="predicted"/>
<dbReference type="SUPFAM" id="SSF101931">
    <property type="entry name" value="Pym (Within the bgcn gene intron protein, WIBG), N-terminal domain"/>
    <property type="match status" value="1"/>
</dbReference>
<dbReference type="Pfam" id="PF09282">
    <property type="entry name" value="Mago-bind"/>
    <property type="match status" value="1"/>
</dbReference>
<dbReference type="EMBL" id="JACAZI010000009">
    <property type="protein sequence ID" value="KAF7352852.1"/>
    <property type="molecule type" value="Genomic_DNA"/>
</dbReference>
<dbReference type="OrthoDB" id="21625at2759"/>
<evidence type="ECO:0000313" key="4">
    <source>
        <dbReference type="Proteomes" id="UP000620124"/>
    </source>
</evidence>
<organism evidence="3 4">
    <name type="scientific">Mycena venus</name>
    <dbReference type="NCBI Taxonomy" id="2733690"/>
    <lineage>
        <taxon>Eukaryota</taxon>
        <taxon>Fungi</taxon>
        <taxon>Dikarya</taxon>
        <taxon>Basidiomycota</taxon>
        <taxon>Agaricomycotina</taxon>
        <taxon>Agaricomycetes</taxon>
        <taxon>Agaricomycetidae</taxon>
        <taxon>Agaricales</taxon>
        <taxon>Marasmiineae</taxon>
        <taxon>Mycenaceae</taxon>
        <taxon>Mycena</taxon>
    </lineage>
</organism>
<name>A0A8H6Y6R3_9AGAR</name>
<dbReference type="GO" id="GO:0003723">
    <property type="term" value="F:RNA binding"/>
    <property type="evidence" value="ECO:0007669"/>
    <property type="project" value="TreeGrafter"/>
</dbReference>
<dbReference type="GO" id="GO:0035145">
    <property type="term" value="C:exon-exon junction complex"/>
    <property type="evidence" value="ECO:0007669"/>
    <property type="project" value="TreeGrafter"/>
</dbReference>
<evidence type="ECO:0000313" key="3">
    <source>
        <dbReference type="EMBL" id="KAF7352852.1"/>
    </source>
</evidence>
<feature type="domain" description="WIBG Mago-binding" evidence="2">
    <location>
        <begin position="74"/>
        <end position="100"/>
    </location>
</feature>
<dbReference type="PANTHER" id="PTHR22959">
    <property type="entry name" value="PYM PROTEIN"/>
    <property type="match status" value="1"/>
</dbReference>
<dbReference type="InterPro" id="IPR039333">
    <property type="entry name" value="PYM1"/>
</dbReference>
<feature type="compositionally biased region" description="Polar residues" evidence="1">
    <location>
        <begin position="134"/>
        <end position="144"/>
    </location>
</feature>
<feature type="compositionally biased region" description="Basic residues" evidence="1">
    <location>
        <begin position="147"/>
        <end position="156"/>
    </location>
</feature>
<dbReference type="GO" id="GO:1903259">
    <property type="term" value="P:exon-exon junction complex disassembly"/>
    <property type="evidence" value="ECO:0007669"/>
    <property type="project" value="InterPro"/>
</dbReference>
<evidence type="ECO:0000259" key="2">
    <source>
        <dbReference type="SMART" id="SM01273"/>
    </source>
</evidence>
<sequence length="229" mass="25323">MGQKRCCECGFAGTRWTSDKNRVSHCWTVDGQRRVRSRKNYSGNRYQQKLIQMSLPPINPDKTVAGIAVDPQTLERVIPESRRPDGTVRKQIKIRPGFTPQEDVRRFRGTKQAQQDANALPKGHIIGWAPPPTSQASGSATKPMSKSAKKNAKRRENKKEEKKEAVVEDWEQDDEPSSAAAGTASPESAGQKKVPRSSSGSVHSPENPNWAEAPDEAALTAKLEKLDVK</sequence>